<keyword evidence="1" id="KW-1133">Transmembrane helix</keyword>
<organism evidence="2 3">
    <name type="scientific">Botryotinia fuckeliana (strain B05.10)</name>
    <name type="common">Noble rot fungus</name>
    <name type="synonym">Botrytis cinerea</name>
    <dbReference type="NCBI Taxonomy" id="332648"/>
    <lineage>
        <taxon>Eukaryota</taxon>
        <taxon>Fungi</taxon>
        <taxon>Dikarya</taxon>
        <taxon>Ascomycota</taxon>
        <taxon>Pezizomycotina</taxon>
        <taxon>Leotiomycetes</taxon>
        <taxon>Helotiales</taxon>
        <taxon>Sclerotiniaceae</taxon>
        <taxon>Botrytis</taxon>
    </lineage>
</organism>
<evidence type="ECO:0000256" key="1">
    <source>
        <dbReference type="SAM" id="Phobius"/>
    </source>
</evidence>
<name>A0A384K604_BOTFB</name>
<dbReference type="KEGG" id="bfu:BCIN_16g00860"/>
<accession>A0A384K604</accession>
<dbReference type="AlphaFoldDB" id="A0A384K604"/>
<gene>
    <name evidence="2" type="ORF">BCIN_16g00860</name>
</gene>
<dbReference type="EMBL" id="CP009820">
    <property type="protein sequence ID" value="ATZ58255.1"/>
    <property type="molecule type" value="Genomic_DNA"/>
</dbReference>
<reference evidence="2 3" key="3">
    <citation type="journal article" date="2017" name="Mol. Plant Pathol.">
        <title>A gapless genome sequence of the fungus Botrytis cinerea.</title>
        <authorList>
            <person name="Van Kan J.A."/>
            <person name="Stassen J.H."/>
            <person name="Mosbach A."/>
            <person name="Van Der Lee T.A."/>
            <person name="Faino L."/>
            <person name="Farmer A.D."/>
            <person name="Papasotiriou D.G."/>
            <person name="Zhou S."/>
            <person name="Seidl M.F."/>
            <person name="Cottam E."/>
            <person name="Edel D."/>
            <person name="Hahn M."/>
            <person name="Schwartz D.C."/>
            <person name="Dietrich R.A."/>
            <person name="Widdison S."/>
            <person name="Scalliet G."/>
        </authorList>
    </citation>
    <scope>NUCLEOTIDE SEQUENCE [LARGE SCALE GENOMIC DNA]</scope>
    <source>
        <strain evidence="2 3">B05.10</strain>
    </source>
</reference>
<dbReference type="OrthoDB" id="3549455at2759"/>
<dbReference type="GeneID" id="36394981"/>
<dbReference type="VEuPathDB" id="FungiDB:Bcin16g00860"/>
<proteinExistence type="predicted"/>
<protein>
    <submittedName>
        <fullName evidence="2">Uncharacterized protein</fullName>
    </submittedName>
</protein>
<keyword evidence="1" id="KW-0812">Transmembrane</keyword>
<feature type="transmembrane region" description="Helical" evidence="1">
    <location>
        <begin position="184"/>
        <end position="203"/>
    </location>
</feature>
<feature type="transmembrane region" description="Helical" evidence="1">
    <location>
        <begin position="26"/>
        <end position="44"/>
    </location>
</feature>
<dbReference type="RefSeq" id="XP_024553660.1">
    <property type="nucleotide sequence ID" value="XM_024697844.1"/>
</dbReference>
<feature type="transmembrane region" description="Helical" evidence="1">
    <location>
        <begin position="153"/>
        <end position="172"/>
    </location>
</feature>
<reference evidence="2 3" key="1">
    <citation type="journal article" date="2011" name="PLoS Genet.">
        <title>Genomic analysis of the necrotrophic fungal pathogens Sclerotinia sclerotiorum and Botrytis cinerea.</title>
        <authorList>
            <person name="Amselem J."/>
            <person name="Cuomo C.A."/>
            <person name="van Kan J.A."/>
            <person name="Viaud M."/>
            <person name="Benito E.P."/>
            <person name="Couloux A."/>
            <person name="Coutinho P.M."/>
            <person name="de Vries R.P."/>
            <person name="Dyer P.S."/>
            <person name="Fillinger S."/>
            <person name="Fournier E."/>
            <person name="Gout L."/>
            <person name="Hahn M."/>
            <person name="Kohn L."/>
            <person name="Lapalu N."/>
            <person name="Plummer K.M."/>
            <person name="Pradier J.M."/>
            <person name="Quevillon E."/>
            <person name="Sharon A."/>
            <person name="Simon A."/>
            <person name="ten Have A."/>
            <person name="Tudzynski B."/>
            <person name="Tudzynski P."/>
            <person name="Wincker P."/>
            <person name="Andrew M."/>
            <person name="Anthouard V."/>
            <person name="Beever R.E."/>
            <person name="Beffa R."/>
            <person name="Benoit I."/>
            <person name="Bouzid O."/>
            <person name="Brault B."/>
            <person name="Chen Z."/>
            <person name="Choquer M."/>
            <person name="Collemare J."/>
            <person name="Cotton P."/>
            <person name="Danchin E.G."/>
            <person name="Da Silva C."/>
            <person name="Gautier A."/>
            <person name="Giraud C."/>
            <person name="Giraud T."/>
            <person name="Gonzalez C."/>
            <person name="Grossetete S."/>
            <person name="Guldener U."/>
            <person name="Henrissat B."/>
            <person name="Howlett B.J."/>
            <person name="Kodira C."/>
            <person name="Kretschmer M."/>
            <person name="Lappartient A."/>
            <person name="Leroch M."/>
            <person name="Levis C."/>
            <person name="Mauceli E."/>
            <person name="Neuveglise C."/>
            <person name="Oeser B."/>
            <person name="Pearson M."/>
            <person name="Poulain J."/>
            <person name="Poussereau N."/>
            <person name="Quesneville H."/>
            <person name="Rascle C."/>
            <person name="Schumacher J."/>
            <person name="Segurens B."/>
            <person name="Sexton A."/>
            <person name="Silva E."/>
            <person name="Sirven C."/>
            <person name="Soanes D.M."/>
            <person name="Talbot N.J."/>
            <person name="Templeton M."/>
            <person name="Yandava C."/>
            <person name="Yarden O."/>
            <person name="Zeng Q."/>
            <person name="Rollins J.A."/>
            <person name="Lebrun M.H."/>
            <person name="Dickman M."/>
        </authorList>
    </citation>
    <scope>NUCLEOTIDE SEQUENCE [LARGE SCALE GENOMIC DNA]</scope>
    <source>
        <strain evidence="2 3">B05.10</strain>
    </source>
</reference>
<keyword evidence="3" id="KW-1185">Reference proteome</keyword>
<evidence type="ECO:0000313" key="3">
    <source>
        <dbReference type="Proteomes" id="UP000001798"/>
    </source>
</evidence>
<reference evidence="2 3" key="2">
    <citation type="journal article" date="2012" name="Eukaryot. Cell">
        <title>Genome update of Botrytis cinerea strains B05.10 and T4.</title>
        <authorList>
            <person name="Staats M."/>
            <person name="van Kan J.A."/>
        </authorList>
    </citation>
    <scope>NUCLEOTIDE SEQUENCE [LARGE SCALE GENOMIC DNA]</scope>
    <source>
        <strain evidence="2 3">B05.10</strain>
    </source>
</reference>
<dbReference type="Proteomes" id="UP000001798">
    <property type="component" value="Chromosome 16"/>
</dbReference>
<evidence type="ECO:0000313" key="2">
    <source>
        <dbReference type="EMBL" id="ATZ58255.1"/>
    </source>
</evidence>
<sequence length="226" mass="26418">MHITLTTPLPLTFTIFQNHKQYHRHFSSFVSIVTILTFLVAIFLNYRSDYKDLIDCYESVYVVIMNQQNEPLLTVHDLLAREVPSLRRANLPLIHRAITYVVAVRELMVRFYIDEPVYLLIKWNHTFDGDIKPSFWQALATILLTQQILAQSFLLFACRFFMHIIICIPILFIPTSYKQGYENISYFCSWIFTIALLPCSVCATREEWRLLVEDIEGAIEDVANGD</sequence>
<keyword evidence="1" id="KW-0472">Membrane</keyword>